<keyword evidence="4 6" id="KW-1133">Transmembrane helix</keyword>
<dbReference type="RefSeq" id="WP_406768512.1">
    <property type="nucleotide sequence ID" value="NZ_JBJHZZ010000001.1"/>
</dbReference>
<feature type="transmembrane region" description="Helical" evidence="6">
    <location>
        <begin position="187"/>
        <end position="208"/>
    </location>
</feature>
<evidence type="ECO:0000256" key="2">
    <source>
        <dbReference type="ARBA" id="ARBA00009012"/>
    </source>
</evidence>
<gene>
    <name evidence="7" type="ORF">ACJDUG_03600</name>
</gene>
<accession>A0ABW8T198</accession>
<evidence type="ECO:0000256" key="4">
    <source>
        <dbReference type="ARBA" id="ARBA00022989"/>
    </source>
</evidence>
<evidence type="ECO:0000313" key="8">
    <source>
        <dbReference type="Proteomes" id="UP001623591"/>
    </source>
</evidence>
<feature type="transmembrane region" description="Helical" evidence="6">
    <location>
        <begin position="248"/>
        <end position="266"/>
    </location>
</feature>
<evidence type="ECO:0000313" key="7">
    <source>
        <dbReference type="EMBL" id="MFL0246061.1"/>
    </source>
</evidence>
<dbReference type="Proteomes" id="UP001623591">
    <property type="component" value="Unassembled WGS sequence"/>
</dbReference>
<comment type="similarity">
    <text evidence="2">Belongs to the TMEM19 family.</text>
</comment>
<dbReference type="EMBL" id="JBJHZZ010000001">
    <property type="protein sequence ID" value="MFL0246061.1"/>
    <property type="molecule type" value="Genomic_DNA"/>
</dbReference>
<organism evidence="7 8">
    <name type="scientific">Candidatus Clostridium stratigraminis</name>
    <dbReference type="NCBI Taxonomy" id="3381661"/>
    <lineage>
        <taxon>Bacteria</taxon>
        <taxon>Bacillati</taxon>
        <taxon>Bacillota</taxon>
        <taxon>Clostridia</taxon>
        <taxon>Eubacteriales</taxon>
        <taxon>Clostridiaceae</taxon>
        <taxon>Clostridium</taxon>
    </lineage>
</organism>
<comment type="subcellular location">
    <subcellularLocation>
        <location evidence="1">Membrane</location>
        <topology evidence="1">Multi-pass membrane protein</topology>
    </subcellularLocation>
</comment>
<keyword evidence="3 6" id="KW-0812">Transmembrane</keyword>
<sequence>MISILIGFIFSGLISLTALIKKALSISGAFAATILGTAIFYFGGIYLSAIMVGFFASSSILTLFKKHRKTITYDIHEKSGGRDYAQVLANGGIGLIFAGLWFVTNRPVYLIAYIVSFAAANADTWASEIGILSNAKPISILNFKKVDKGVSGAISILGTLSALLGSSFIAVIFFIGYVLKYGFKTQAIVFSIIVVILGFAGCILDSLLGATLQAKYRCEICGKITEKKVHHERSTKLVAGLRFINNDAVNFISILCAALIVLFIFVI</sequence>
<dbReference type="Pfam" id="PF01940">
    <property type="entry name" value="DUF92"/>
    <property type="match status" value="1"/>
</dbReference>
<keyword evidence="5 6" id="KW-0472">Membrane</keyword>
<evidence type="ECO:0000256" key="1">
    <source>
        <dbReference type="ARBA" id="ARBA00004141"/>
    </source>
</evidence>
<feature type="transmembrane region" description="Helical" evidence="6">
    <location>
        <begin position="153"/>
        <end position="175"/>
    </location>
</feature>
<dbReference type="PANTHER" id="PTHR13353:SF5">
    <property type="entry name" value="TRANSMEMBRANE PROTEIN 19"/>
    <property type="match status" value="1"/>
</dbReference>
<feature type="transmembrane region" description="Helical" evidence="6">
    <location>
        <begin position="84"/>
        <end position="104"/>
    </location>
</feature>
<proteinExistence type="inferred from homology"/>
<evidence type="ECO:0000256" key="5">
    <source>
        <dbReference type="ARBA" id="ARBA00023136"/>
    </source>
</evidence>
<name>A0ABW8T198_9CLOT</name>
<reference evidence="7 8" key="1">
    <citation type="submission" date="2024-11" db="EMBL/GenBank/DDBJ databases">
        <authorList>
            <person name="Heng Y.C."/>
            <person name="Lim A.C.H."/>
            <person name="Lee J.K.Y."/>
            <person name="Kittelmann S."/>
        </authorList>
    </citation>
    <scope>NUCLEOTIDE SEQUENCE [LARGE SCALE GENOMIC DNA]</scope>
    <source>
        <strain evidence="7 8">WILCCON 0185</strain>
    </source>
</reference>
<dbReference type="InterPro" id="IPR002794">
    <property type="entry name" value="DUF92_TMEM19"/>
</dbReference>
<feature type="transmembrane region" description="Helical" evidence="6">
    <location>
        <begin position="41"/>
        <end position="64"/>
    </location>
</feature>
<dbReference type="PANTHER" id="PTHR13353">
    <property type="entry name" value="TRANSMEMBRANE PROTEIN 19"/>
    <property type="match status" value="1"/>
</dbReference>
<comment type="caution">
    <text evidence="7">The sequence shown here is derived from an EMBL/GenBank/DDBJ whole genome shotgun (WGS) entry which is preliminary data.</text>
</comment>
<protein>
    <submittedName>
        <fullName evidence="7">DUF92 domain-containing protein</fullName>
    </submittedName>
</protein>
<evidence type="ECO:0000256" key="3">
    <source>
        <dbReference type="ARBA" id="ARBA00022692"/>
    </source>
</evidence>
<evidence type="ECO:0000256" key="6">
    <source>
        <dbReference type="SAM" id="Phobius"/>
    </source>
</evidence>
<keyword evidence="8" id="KW-1185">Reference proteome</keyword>